<dbReference type="Proteomes" id="UP001549031">
    <property type="component" value="Unassembled WGS sequence"/>
</dbReference>
<name>A0ABV2HDY0_9HYPH</name>
<gene>
    <name evidence="1" type="ORF">ABID21_004892</name>
</gene>
<comment type="caution">
    <text evidence="1">The sequence shown here is derived from an EMBL/GenBank/DDBJ whole genome shotgun (WGS) entry which is preliminary data.</text>
</comment>
<protein>
    <submittedName>
        <fullName evidence="1">Uncharacterized protein</fullName>
    </submittedName>
</protein>
<proteinExistence type="predicted"/>
<organism evidence="1 2">
    <name type="scientific">Pseudorhizobium tarimense</name>
    <dbReference type="NCBI Taxonomy" id="1079109"/>
    <lineage>
        <taxon>Bacteria</taxon>
        <taxon>Pseudomonadati</taxon>
        <taxon>Pseudomonadota</taxon>
        <taxon>Alphaproteobacteria</taxon>
        <taxon>Hyphomicrobiales</taxon>
        <taxon>Rhizobiaceae</taxon>
        <taxon>Rhizobium/Agrobacterium group</taxon>
        <taxon>Pseudorhizobium</taxon>
    </lineage>
</organism>
<evidence type="ECO:0000313" key="2">
    <source>
        <dbReference type="Proteomes" id="UP001549031"/>
    </source>
</evidence>
<keyword evidence="2" id="KW-1185">Reference proteome</keyword>
<dbReference type="EMBL" id="JBEPLJ010000032">
    <property type="protein sequence ID" value="MET3588753.1"/>
    <property type="molecule type" value="Genomic_DNA"/>
</dbReference>
<evidence type="ECO:0000313" key="1">
    <source>
        <dbReference type="EMBL" id="MET3588753.1"/>
    </source>
</evidence>
<reference evidence="1 2" key="1">
    <citation type="submission" date="2024-06" db="EMBL/GenBank/DDBJ databases">
        <title>Genomic Encyclopedia of Type Strains, Phase IV (KMG-IV): sequencing the most valuable type-strain genomes for metagenomic binning, comparative biology and taxonomic classification.</title>
        <authorList>
            <person name="Goeker M."/>
        </authorList>
    </citation>
    <scope>NUCLEOTIDE SEQUENCE [LARGE SCALE GENOMIC DNA]</scope>
    <source>
        <strain evidence="1 2">DSM 105042</strain>
    </source>
</reference>
<accession>A0ABV2HDY0</accession>
<sequence>MPFVPKGRCAPIHTAEIEVKEWPSALDIDPELWHPL</sequence>